<proteinExistence type="predicted"/>
<evidence type="ECO:0000313" key="3">
    <source>
        <dbReference type="Proteomes" id="UP000822476"/>
    </source>
</evidence>
<feature type="region of interest" description="Disordered" evidence="1">
    <location>
        <begin position="1"/>
        <end position="20"/>
    </location>
</feature>
<dbReference type="Proteomes" id="UP000822476">
    <property type="component" value="Unassembled WGS sequence"/>
</dbReference>
<comment type="caution">
    <text evidence="2">The sequence shown here is derived from an EMBL/GenBank/DDBJ whole genome shotgun (WGS) entry which is preliminary data.</text>
</comment>
<dbReference type="AlphaFoldDB" id="A0A8S9YJQ8"/>
<name>A0A8S9YJQ8_9TREM</name>
<accession>A0A8S9YJQ8</accession>
<evidence type="ECO:0000313" key="2">
    <source>
        <dbReference type="EMBL" id="KAF7254932.1"/>
    </source>
</evidence>
<sequence>IHRTHTAEDLKGTLNGNDTGNQTVEVGHDRPFMCDLIPLDAADRLDGNQEPEGDTERELYWQSDGGGWPKPALHVRLDPVGRGRSIGWQVGSLRVREIGRPRRGRCDQRSCQNRATESARFLRGCRSGASALRVHYAERQGHLRFQSDHFD</sequence>
<gene>
    <name evidence="2" type="ORF">EG68_08631</name>
</gene>
<protein>
    <submittedName>
        <fullName evidence="2">Uncharacterized protein</fullName>
    </submittedName>
</protein>
<keyword evidence="3" id="KW-1185">Reference proteome</keyword>
<feature type="non-terminal residue" evidence="2">
    <location>
        <position position="1"/>
    </location>
</feature>
<organism evidence="2 3">
    <name type="scientific">Paragonimus skrjabini miyazakii</name>
    <dbReference type="NCBI Taxonomy" id="59628"/>
    <lineage>
        <taxon>Eukaryota</taxon>
        <taxon>Metazoa</taxon>
        <taxon>Spiralia</taxon>
        <taxon>Lophotrochozoa</taxon>
        <taxon>Platyhelminthes</taxon>
        <taxon>Trematoda</taxon>
        <taxon>Digenea</taxon>
        <taxon>Plagiorchiida</taxon>
        <taxon>Troglotremata</taxon>
        <taxon>Troglotrematidae</taxon>
        <taxon>Paragonimus</taxon>
    </lineage>
</organism>
<feature type="compositionally biased region" description="Basic and acidic residues" evidence="1">
    <location>
        <begin position="1"/>
        <end position="11"/>
    </location>
</feature>
<evidence type="ECO:0000256" key="1">
    <source>
        <dbReference type="SAM" id="MobiDB-lite"/>
    </source>
</evidence>
<feature type="region of interest" description="Disordered" evidence="1">
    <location>
        <begin position="45"/>
        <end position="65"/>
    </location>
</feature>
<dbReference type="EMBL" id="JTDE01004496">
    <property type="protein sequence ID" value="KAF7254932.1"/>
    <property type="molecule type" value="Genomic_DNA"/>
</dbReference>
<reference evidence="2" key="1">
    <citation type="submission" date="2019-07" db="EMBL/GenBank/DDBJ databases">
        <title>Annotation for the trematode Paragonimus miyazaki's.</title>
        <authorList>
            <person name="Choi Y.-J."/>
        </authorList>
    </citation>
    <scope>NUCLEOTIDE SEQUENCE</scope>
    <source>
        <strain evidence="2">Japan</strain>
    </source>
</reference>